<dbReference type="STRING" id="701091.M2U0P2"/>
<dbReference type="Gene3D" id="1.10.630.10">
    <property type="entry name" value="Cytochrome P450"/>
    <property type="match status" value="1"/>
</dbReference>
<dbReference type="InterPro" id="IPR050121">
    <property type="entry name" value="Cytochrome_P450_monoxygenase"/>
</dbReference>
<protein>
    <recommendedName>
        <fullName evidence="5">Cytochrome P450 monooxygenase</fullName>
    </recommendedName>
</protein>
<reference evidence="4" key="2">
    <citation type="journal article" date="2013" name="PLoS Genet.">
        <title>Comparative genome structure, secondary metabolite, and effector coding capacity across Cochliobolus pathogens.</title>
        <authorList>
            <person name="Condon B.J."/>
            <person name="Leng Y."/>
            <person name="Wu D."/>
            <person name="Bushley K.E."/>
            <person name="Ohm R.A."/>
            <person name="Otillar R."/>
            <person name="Martin J."/>
            <person name="Schackwitz W."/>
            <person name="Grimwood J."/>
            <person name="MohdZainudin N."/>
            <person name="Xue C."/>
            <person name="Wang R."/>
            <person name="Manning V.A."/>
            <person name="Dhillon B."/>
            <person name="Tu Z.J."/>
            <person name="Steffenson B.J."/>
            <person name="Salamov A."/>
            <person name="Sun H."/>
            <person name="Lowry S."/>
            <person name="LaButti K."/>
            <person name="Han J."/>
            <person name="Copeland A."/>
            <person name="Lindquist E."/>
            <person name="Barry K."/>
            <person name="Schmutz J."/>
            <person name="Baker S.E."/>
            <person name="Ciuffetti L.M."/>
            <person name="Grigoriev I.V."/>
            <person name="Zhong S."/>
            <person name="Turgeon B.G."/>
        </authorList>
    </citation>
    <scope>NUCLEOTIDE SEQUENCE [LARGE SCALE GENOMIC DNA]</scope>
    <source>
        <strain evidence="4">C5 / ATCC 48332 / race O</strain>
    </source>
</reference>
<dbReference type="GO" id="GO:0004497">
    <property type="term" value="F:monooxygenase activity"/>
    <property type="evidence" value="ECO:0007669"/>
    <property type="project" value="InterPro"/>
</dbReference>
<evidence type="ECO:0000313" key="4">
    <source>
        <dbReference type="Proteomes" id="UP000016936"/>
    </source>
</evidence>
<dbReference type="HOGENOM" id="CLU_1089919_0_0_1"/>
<dbReference type="InterPro" id="IPR036396">
    <property type="entry name" value="Cyt_P450_sf"/>
</dbReference>
<evidence type="ECO:0008006" key="5">
    <source>
        <dbReference type="Google" id="ProtNLM"/>
    </source>
</evidence>
<dbReference type="GO" id="GO:0005506">
    <property type="term" value="F:iron ion binding"/>
    <property type="evidence" value="ECO:0007669"/>
    <property type="project" value="InterPro"/>
</dbReference>
<gene>
    <name evidence="3" type="ORF">COCHEDRAFT_1029627</name>
</gene>
<dbReference type="SUPFAM" id="SSF48264">
    <property type="entry name" value="Cytochrome P450"/>
    <property type="match status" value="1"/>
</dbReference>
<dbReference type="PANTHER" id="PTHR24305:SF166">
    <property type="entry name" value="CYTOCHROME P450 12A4, MITOCHONDRIAL-RELATED"/>
    <property type="match status" value="1"/>
</dbReference>
<proteinExistence type="inferred from homology"/>
<organism evidence="3 4">
    <name type="scientific">Cochliobolus heterostrophus (strain C5 / ATCC 48332 / race O)</name>
    <name type="common">Southern corn leaf blight fungus</name>
    <name type="synonym">Bipolaris maydis</name>
    <dbReference type="NCBI Taxonomy" id="701091"/>
    <lineage>
        <taxon>Eukaryota</taxon>
        <taxon>Fungi</taxon>
        <taxon>Dikarya</taxon>
        <taxon>Ascomycota</taxon>
        <taxon>Pezizomycotina</taxon>
        <taxon>Dothideomycetes</taxon>
        <taxon>Pleosporomycetidae</taxon>
        <taxon>Pleosporales</taxon>
        <taxon>Pleosporineae</taxon>
        <taxon>Pleosporaceae</taxon>
        <taxon>Bipolaris</taxon>
    </lineage>
</organism>
<dbReference type="AlphaFoldDB" id="M2U0P2"/>
<reference evidence="3 4" key="1">
    <citation type="journal article" date="2012" name="PLoS Pathog.">
        <title>Diverse lifestyles and strategies of plant pathogenesis encoded in the genomes of eighteen Dothideomycetes fungi.</title>
        <authorList>
            <person name="Ohm R.A."/>
            <person name="Feau N."/>
            <person name="Henrissat B."/>
            <person name="Schoch C.L."/>
            <person name="Horwitz B.A."/>
            <person name="Barry K.W."/>
            <person name="Condon B.J."/>
            <person name="Copeland A.C."/>
            <person name="Dhillon B."/>
            <person name="Glaser F."/>
            <person name="Hesse C.N."/>
            <person name="Kosti I."/>
            <person name="LaButti K."/>
            <person name="Lindquist E.A."/>
            <person name="Lucas S."/>
            <person name="Salamov A.A."/>
            <person name="Bradshaw R.E."/>
            <person name="Ciuffetti L."/>
            <person name="Hamelin R.C."/>
            <person name="Kema G.H.J."/>
            <person name="Lawrence C."/>
            <person name="Scott J.A."/>
            <person name="Spatafora J.W."/>
            <person name="Turgeon B.G."/>
            <person name="de Wit P.J.G.M."/>
            <person name="Zhong S."/>
            <person name="Goodwin S.B."/>
            <person name="Grigoriev I.V."/>
        </authorList>
    </citation>
    <scope>NUCLEOTIDE SEQUENCE [LARGE SCALE GENOMIC DNA]</scope>
    <source>
        <strain evidence="4">C5 / ATCC 48332 / race O</strain>
    </source>
</reference>
<accession>M2U0P2</accession>
<dbReference type="Proteomes" id="UP000016936">
    <property type="component" value="Unassembled WGS sequence"/>
</dbReference>
<dbReference type="PANTHER" id="PTHR24305">
    <property type="entry name" value="CYTOCHROME P450"/>
    <property type="match status" value="1"/>
</dbReference>
<feature type="chain" id="PRO_5004027187" description="Cytochrome P450 monooxygenase" evidence="2">
    <location>
        <begin position="21"/>
        <end position="205"/>
    </location>
</feature>
<name>M2U0P2_COCH5</name>
<evidence type="ECO:0000256" key="2">
    <source>
        <dbReference type="SAM" id="SignalP"/>
    </source>
</evidence>
<dbReference type="GO" id="GO:0016705">
    <property type="term" value="F:oxidoreductase activity, acting on paired donors, with incorporation or reduction of molecular oxygen"/>
    <property type="evidence" value="ECO:0007669"/>
    <property type="project" value="InterPro"/>
</dbReference>
<comment type="similarity">
    <text evidence="1">Belongs to the cytochrome P450 family.</text>
</comment>
<evidence type="ECO:0000256" key="1">
    <source>
        <dbReference type="ARBA" id="ARBA00010617"/>
    </source>
</evidence>
<sequence>MKSLSLFLFLFLFCLSGVWCFRIAVKLLSPLGQITGPFLAKYTRLWLLMEAHFGLIQRQALSSIGNMLEQFVDECTSILEKRLNEFASSGTSIDISHWLQCYAFDVLGKMTSKNLSGLLHAGRFAKTQLEEKYKKAQAGSQNSNGTNTSEDFITKPFRIQAQNPTKMTNEGIISVCNMKIEAGSDTASISLTSIIFNLLKFPRVF</sequence>
<dbReference type="EMBL" id="KB445575">
    <property type="protein sequence ID" value="EMD92124.1"/>
    <property type="molecule type" value="Genomic_DNA"/>
</dbReference>
<keyword evidence="2" id="KW-0732">Signal</keyword>
<evidence type="ECO:0000313" key="3">
    <source>
        <dbReference type="EMBL" id="EMD92124.1"/>
    </source>
</evidence>
<dbReference type="GO" id="GO:0020037">
    <property type="term" value="F:heme binding"/>
    <property type="evidence" value="ECO:0007669"/>
    <property type="project" value="InterPro"/>
</dbReference>
<keyword evidence="4" id="KW-1185">Reference proteome</keyword>
<feature type="signal peptide" evidence="2">
    <location>
        <begin position="1"/>
        <end position="20"/>
    </location>
</feature>